<dbReference type="AlphaFoldDB" id="A0AAD7A3B0"/>
<dbReference type="Pfam" id="PF24864">
    <property type="entry name" value="DUF7730"/>
    <property type="match status" value="1"/>
</dbReference>
<feature type="region of interest" description="Disordered" evidence="1">
    <location>
        <begin position="341"/>
        <end position="360"/>
    </location>
</feature>
<keyword evidence="4" id="KW-1185">Reference proteome</keyword>
<name>A0AAD7A3B0_9AGAR</name>
<dbReference type="Proteomes" id="UP001218218">
    <property type="component" value="Unassembled WGS sequence"/>
</dbReference>
<accession>A0AAD7A3B0</accession>
<organism evidence="3 4">
    <name type="scientific">Mycena albidolilacea</name>
    <dbReference type="NCBI Taxonomy" id="1033008"/>
    <lineage>
        <taxon>Eukaryota</taxon>
        <taxon>Fungi</taxon>
        <taxon>Dikarya</taxon>
        <taxon>Basidiomycota</taxon>
        <taxon>Agaricomycotina</taxon>
        <taxon>Agaricomycetes</taxon>
        <taxon>Agaricomycetidae</taxon>
        <taxon>Agaricales</taxon>
        <taxon>Marasmiineae</taxon>
        <taxon>Mycenaceae</taxon>
        <taxon>Mycena</taxon>
    </lineage>
</organism>
<evidence type="ECO:0000313" key="3">
    <source>
        <dbReference type="EMBL" id="KAJ7348801.1"/>
    </source>
</evidence>
<evidence type="ECO:0000313" key="4">
    <source>
        <dbReference type="Proteomes" id="UP001218218"/>
    </source>
</evidence>
<evidence type="ECO:0000259" key="2">
    <source>
        <dbReference type="Pfam" id="PF24864"/>
    </source>
</evidence>
<gene>
    <name evidence="3" type="ORF">DFH08DRAFT_997961</name>
</gene>
<reference evidence="3" key="1">
    <citation type="submission" date="2023-03" db="EMBL/GenBank/DDBJ databases">
        <title>Massive genome expansion in bonnet fungi (Mycena s.s.) driven by repeated elements and novel gene families across ecological guilds.</title>
        <authorList>
            <consortium name="Lawrence Berkeley National Laboratory"/>
            <person name="Harder C.B."/>
            <person name="Miyauchi S."/>
            <person name="Viragh M."/>
            <person name="Kuo A."/>
            <person name="Thoen E."/>
            <person name="Andreopoulos B."/>
            <person name="Lu D."/>
            <person name="Skrede I."/>
            <person name="Drula E."/>
            <person name="Henrissat B."/>
            <person name="Morin E."/>
            <person name="Kohler A."/>
            <person name="Barry K."/>
            <person name="LaButti K."/>
            <person name="Morin E."/>
            <person name="Salamov A."/>
            <person name="Lipzen A."/>
            <person name="Mereny Z."/>
            <person name="Hegedus B."/>
            <person name="Baldrian P."/>
            <person name="Stursova M."/>
            <person name="Weitz H."/>
            <person name="Taylor A."/>
            <person name="Grigoriev I.V."/>
            <person name="Nagy L.G."/>
            <person name="Martin F."/>
            <person name="Kauserud H."/>
        </authorList>
    </citation>
    <scope>NUCLEOTIDE SEQUENCE</scope>
    <source>
        <strain evidence="3">CBHHK002</strain>
    </source>
</reference>
<dbReference type="EMBL" id="JARIHO010000016">
    <property type="protein sequence ID" value="KAJ7348801.1"/>
    <property type="molecule type" value="Genomic_DNA"/>
</dbReference>
<proteinExistence type="predicted"/>
<comment type="caution">
    <text evidence="3">The sequence shown here is derived from an EMBL/GenBank/DDBJ whole genome shotgun (WGS) entry which is preliminary data.</text>
</comment>
<evidence type="ECO:0000256" key="1">
    <source>
        <dbReference type="SAM" id="MobiDB-lite"/>
    </source>
</evidence>
<dbReference type="InterPro" id="IPR056632">
    <property type="entry name" value="DUF7730"/>
</dbReference>
<feature type="domain" description="DUF7730" evidence="2">
    <location>
        <begin position="105"/>
        <end position="205"/>
    </location>
</feature>
<protein>
    <recommendedName>
        <fullName evidence="2">DUF7730 domain-containing protein</fullName>
    </recommendedName>
</protein>
<feature type="compositionally biased region" description="Gly residues" evidence="1">
    <location>
        <begin position="506"/>
        <end position="521"/>
    </location>
</feature>
<feature type="compositionally biased region" description="Basic and acidic residues" evidence="1">
    <location>
        <begin position="342"/>
        <end position="360"/>
    </location>
</feature>
<feature type="region of interest" description="Disordered" evidence="1">
    <location>
        <begin position="469"/>
        <end position="541"/>
    </location>
</feature>
<dbReference type="PANTHER" id="PTHR38790">
    <property type="entry name" value="2EXR DOMAIN-CONTAINING PROTEIN-RELATED"/>
    <property type="match status" value="1"/>
</dbReference>
<sequence>METYIIRAGNGNQGAVTNRLQNEVASGKSVQETNNATIHNHKFKFITHSRSESLLTPSEEAVPLRRRQRASCVPRTRPRQCRSPPQTLPQTRLDIRQLAIAGKPQACQFFGFPLELRQCIYDKVLGGRVVHLELAPSPGARTTVVGATFYQSVDHPNYDPQRLDIPAESVPTAVLFCCRQMYLESQPILYQRNTFYVSVTELEMLPHHPLRPPVVHRVSAAPADAPHTPRVRIRDLQLDQVDTVQSACRCAERHLSPVCARHRTLSQFGLFLKDLNLQDVYRPNIVHSPNVTEEFQKLMIGSRAEESYRDYLEKWDETRIKHIPIPYLHRCIRKFSLQSKTARSDERHTRTTRNERAPGDRNRTAEILGHVGKPRKRDEWYTSEREIEECSRKLRLEANRNSNAEDQLLDFQPRPPFCPVHSCGTQLSHLKGDGDAVDSNETACKKANQSAQYREMHAVRASQVTEVPPLQKRVISDDGDGGAAQPNKHIEAGEIEAEEGSDGRGRCAGGGNGTGAALRGGRGSDRGRGSAPRDGGSKGLK</sequence>